<dbReference type="Pfam" id="PF04892">
    <property type="entry name" value="VanZ"/>
    <property type="match status" value="1"/>
</dbReference>
<reference evidence="3 4" key="1">
    <citation type="submission" date="2020-06" db="EMBL/GenBank/DDBJ databases">
        <title>Characterization of fructooligosaccharide metabolism and fructooligosaccharide-degrading enzymes in human commensal butyrate producers.</title>
        <authorList>
            <person name="Tanno H."/>
            <person name="Fujii T."/>
            <person name="Hirano K."/>
            <person name="Maeno S."/>
            <person name="Tonozuka T."/>
            <person name="Sakamoto M."/>
            <person name="Ohkuma M."/>
            <person name="Tochio T."/>
            <person name="Endo A."/>
        </authorList>
    </citation>
    <scope>NUCLEOTIDE SEQUENCE [LARGE SCALE GENOMIC DNA]</scope>
    <source>
        <strain evidence="3 4">JCM 31056</strain>
    </source>
</reference>
<sequence>MSKRGIIGTLLLLMYLAGVGLFTGPSLAQLLVGHLPQPRLELIPFADMISVLTDKNAVGLGAFVNIAGNIALLFPLGLFLPLFWRWFERAGRTIGWCFGTSLSIELIQLAAGGVTSADDLLLNTLGGALGFAATRLLMRACPKLAPQGEGRAEWAAPLVCWLVIIAASTISDLLILW</sequence>
<dbReference type="RefSeq" id="WP_188885532.1">
    <property type="nucleotide sequence ID" value="NZ_BLYJ01000040.1"/>
</dbReference>
<evidence type="ECO:0000256" key="1">
    <source>
        <dbReference type="SAM" id="Phobius"/>
    </source>
</evidence>
<evidence type="ECO:0000259" key="2">
    <source>
        <dbReference type="Pfam" id="PF04892"/>
    </source>
</evidence>
<proteinExistence type="predicted"/>
<dbReference type="PANTHER" id="PTHR36834:SF1">
    <property type="entry name" value="INTEGRAL MEMBRANE PROTEIN"/>
    <property type="match status" value="1"/>
</dbReference>
<evidence type="ECO:0000313" key="3">
    <source>
        <dbReference type="EMBL" id="GFO89280.1"/>
    </source>
</evidence>
<organism evidence="3 4">
    <name type="scientific">Butyricicoccus faecihominis</name>
    <dbReference type="NCBI Taxonomy" id="1712515"/>
    <lineage>
        <taxon>Bacteria</taxon>
        <taxon>Bacillati</taxon>
        <taxon>Bacillota</taxon>
        <taxon>Clostridia</taxon>
        <taxon>Eubacteriales</taxon>
        <taxon>Butyricicoccaceae</taxon>
        <taxon>Butyricicoccus</taxon>
    </lineage>
</organism>
<dbReference type="EMBL" id="BLYJ01000040">
    <property type="protein sequence ID" value="GFO89280.1"/>
    <property type="molecule type" value="Genomic_DNA"/>
</dbReference>
<feature type="transmembrane region" description="Helical" evidence="1">
    <location>
        <begin position="96"/>
        <end position="114"/>
    </location>
</feature>
<evidence type="ECO:0000313" key="4">
    <source>
        <dbReference type="Proteomes" id="UP000620147"/>
    </source>
</evidence>
<accession>A0ABQ1E2T0</accession>
<protein>
    <recommendedName>
        <fullName evidence="2">VanZ-like domain-containing protein</fullName>
    </recommendedName>
</protein>
<comment type="caution">
    <text evidence="3">The sequence shown here is derived from an EMBL/GenBank/DDBJ whole genome shotgun (WGS) entry which is preliminary data.</text>
</comment>
<keyword evidence="1" id="KW-0812">Transmembrane</keyword>
<dbReference type="Proteomes" id="UP000620147">
    <property type="component" value="Unassembled WGS sequence"/>
</dbReference>
<gene>
    <name evidence="3" type="ORF">BUFA31_24440</name>
</gene>
<feature type="transmembrane region" description="Helical" evidence="1">
    <location>
        <begin position="158"/>
        <end position="176"/>
    </location>
</feature>
<dbReference type="InterPro" id="IPR006976">
    <property type="entry name" value="VanZ-like"/>
</dbReference>
<name>A0ABQ1E2T0_9FIRM</name>
<feature type="transmembrane region" description="Helical" evidence="1">
    <location>
        <begin position="62"/>
        <end position="84"/>
    </location>
</feature>
<keyword evidence="4" id="KW-1185">Reference proteome</keyword>
<keyword evidence="1" id="KW-1133">Transmembrane helix</keyword>
<feature type="domain" description="VanZ-like" evidence="2">
    <location>
        <begin position="11"/>
        <end position="136"/>
    </location>
</feature>
<keyword evidence="1" id="KW-0472">Membrane</keyword>
<dbReference type="InterPro" id="IPR053150">
    <property type="entry name" value="Teicoplanin_resist-assoc"/>
</dbReference>
<dbReference type="PANTHER" id="PTHR36834">
    <property type="entry name" value="MEMBRANE PROTEIN-RELATED"/>
    <property type="match status" value="1"/>
</dbReference>